<feature type="region of interest" description="Disordered" evidence="1">
    <location>
        <begin position="1"/>
        <end position="20"/>
    </location>
</feature>
<dbReference type="AlphaFoldDB" id="A0A448WGE8"/>
<gene>
    <name evidence="3" type="ORF">PXEA_LOCUS4601</name>
</gene>
<evidence type="ECO:0000256" key="1">
    <source>
        <dbReference type="SAM" id="MobiDB-lite"/>
    </source>
</evidence>
<keyword evidence="2" id="KW-1133">Transmembrane helix</keyword>
<dbReference type="InterPro" id="IPR028082">
    <property type="entry name" value="Peripla_BP_I"/>
</dbReference>
<protein>
    <submittedName>
        <fullName evidence="3">Uncharacterized protein</fullName>
    </submittedName>
</protein>
<proteinExistence type="predicted"/>
<comment type="caution">
    <text evidence="3">The sequence shown here is derived from an EMBL/GenBank/DDBJ whole genome shotgun (WGS) entry which is preliminary data.</text>
</comment>
<dbReference type="SUPFAM" id="SSF53822">
    <property type="entry name" value="Periplasmic binding protein-like I"/>
    <property type="match status" value="1"/>
</dbReference>
<dbReference type="OrthoDB" id="5984008at2759"/>
<sequence>MINTHFADGKTGPVEFDENGDRKDPLYDIMNCQSQSPISLAQRLDPFGICRLSKVGEYGREVVSGCLLFFFRVALIFLFSQSFHTCTLLTSR</sequence>
<dbReference type="EMBL" id="CAAALY010011006">
    <property type="protein sequence ID" value="VEL11161.1"/>
    <property type="molecule type" value="Genomic_DNA"/>
</dbReference>
<dbReference type="Proteomes" id="UP000784294">
    <property type="component" value="Unassembled WGS sequence"/>
</dbReference>
<reference evidence="3" key="1">
    <citation type="submission" date="2018-11" db="EMBL/GenBank/DDBJ databases">
        <authorList>
            <consortium name="Pathogen Informatics"/>
        </authorList>
    </citation>
    <scope>NUCLEOTIDE SEQUENCE</scope>
</reference>
<organism evidence="3 4">
    <name type="scientific">Protopolystoma xenopodis</name>
    <dbReference type="NCBI Taxonomy" id="117903"/>
    <lineage>
        <taxon>Eukaryota</taxon>
        <taxon>Metazoa</taxon>
        <taxon>Spiralia</taxon>
        <taxon>Lophotrochozoa</taxon>
        <taxon>Platyhelminthes</taxon>
        <taxon>Monogenea</taxon>
        <taxon>Polyopisthocotylea</taxon>
        <taxon>Polystomatidea</taxon>
        <taxon>Polystomatidae</taxon>
        <taxon>Protopolystoma</taxon>
    </lineage>
</organism>
<feature type="transmembrane region" description="Helical" evidence="2">
    <location>
        <begin position="62"/>
        <end position="83"/>
    </location>
</feature>
<evidence type="ECO:0000256" key="2">
    <source>
        <dbReference type="SAM" id="Phobius"/>
    </source>
</evidence>
<accession>A0A448WGE8</accession>
<keyword evidence="2" id="KW-0812">Transmembrane</keyword>
<keyword evidence="2" id="KW-0472">Membrane</keyword>
<evidence type="ECO:0000313" key="4">
    <source>
        <dbReference type="Proteomes" id="UP000784294"/>
    </source>
</evidence>
<evidence type="ECO:0000313" key="3">
    <source>
        <dbReference type="EMBL" id="VEL11161.1"/>
    </source>
</evidence>
<keyword evidence="4" id="KW-1185">Reference proteome</keyword>
<name>A0A448WGE8_9PLAT</name>